<gene>
    <name evidence="1" type="ORF">BT96DRAFT_619519</name>
</gene>
<dbReference type="EMBL" id="ML769451">
    <property type="protein sequence ID" value="KAE9400934.1"/>
    <property type="molecule type" value="Genomic_DNA"/>
</dbReference>
<dbReference type="Proteomes" id="UP000799118">
    <property type="component" value="Unassembled WGS sequence"/>
</dbReference>
<proteinExistence type="predicted"/>
<dbReference type="AlphaFoldDB" id="A0A6A4HVK0"/>
<keyword evidence="2" id="KW-1185">Reference proteome</keyword>
<reference evidence="1" key="1">
    <citation type="journal article" date="2019" name="Environ. Microbiol.">
        <title>Fungal ecological strategies reflected in gene transcription - a case study of two litter decomposers.</title>
        <authorList>
            <person name="Barbi F."/>
            <person name="Kohler A."/>
            <person name="Barry K."/>
            <person name="Baskaran P."/>
            <person name="Daum C."/>
            <person name="Fauchery L."/>
            <person name="Ihrmark K."/>
            <person name="Kuo A."/>
            <person name="LaButti K."/>
            <person name="Lipzen A."/>
            <person name="Morin E."/>
            <person name="Grigoriev I.V."/>
            <person name="Henrissat B."/>
            <person name="Lindahl B."/>
            <person name="Martin F."/>
        </authorList>
    </citation>
    <scope>NUCLEOTIDE SEQUENCE</scope>
    <source>
        <strain evidence="1">JB14</strain>
    </source>
</reference>
<name>A0A6A4HVK0_9AGAR</name>
<accession>A0A6A4HVK0</accession>
<evidence type="ECO:0000313" key="2">
    <source>
        <dbReference type="Proteomes" id="UP000799118"/>
    </source>
</evidence>
<protein>
    <submittedName>
        <fullName evidence="1">Uncharacterized protein</fullName>
    </submittedName>
</protein>
<sequence length="250" mass="27986">MNSRHKTLVRRVLSGDQSSNQALRELCLEAKTLRGSERFALISPAFLHFFSHRKPPTLQEKPPNLLPLSEERLALDTFRAILAMFDIFLNVGDPPRQIRQIMSSFTETIPHFITWASYLVEAFVENDLLTVRLLGDSSLHTLSIVSELLLAIIFATEQEIHAIKGVGNLIFRVFIYGLLVEPHSSSSLEKLDEITLSGVNLIGKMSENWEEFCTGAPDSFWPAESLASSLWKSCFIAGPPCRVHPTSHAA</sequence>
<evidence type="ECO:0000313" key="1">
    <source>
        <dbReference type="EMBL" id="KAE9400934.1"/>
    </source>
</evidence>
<organism evidence="1 2">
    <name type="scientific">Gymnopus androsaceus JB14</name>
    <dbReference type="NCBI Taxonomy" id="1447944"/>
    <lineage>
        <taxon>Eukaryota</taxon>
        <taxon>Fungi</taxon>
        <taxon>Dikarya</taxon>
        <taxon>Basidiomycota</taxon>
        <taxon>Agaricomycotina</taxon>
        <taxon>Agaricomycetes</taxon>
        <taxon>Agaricomycetidae</taxon>
        <taxon>Agaricales</taxon>
        <taxon>Marasmiineae</taxon>
        <taxon>Omphalotaceae</taxon>
        <taxon>Gymnopus</taxon>
    </lineage>
</organism>